<dbReference type="PROSITE" id="PS00788">
    <property type="entry name" value="CHORISMATE_SYNTHASE_2"/>
    <property type="match status" value="1"/>
</dbReference>
<comment type="catalytic activity">
    <reaction evidence="12 13">
        <text>5-O-(1-carboxyvinyl)-3-phosphoshikimate = chorismate + phosphate</text>
        <dbReference type="Rhea" id="RHEA:21020"/>
        <dbReference type="ChEBI" id="CHEBI:29748"/>
        <dbReference type="ChEBI" id="CHEBI:43474"/>
        <dbReference type="ChEBI" id="CHEBI:57701"/>
        <dbReference type="EC" id="4.2.3.5"/>
    </reaction>
</comment>
<dbReference type="EC" id="4.2.3.5" evidence="4 12"/>
<dbReference type="GO" id="GO:0008652">
    <property type="term" value="P:amino acid biosynthetic process"/>
    <property type="evidence" value="ECO:0007669"/>
    <property type="project" value="UniProtKB-KW"/>
</dbReference>
<evidence type="ECO:0000313" key="15">
    <source>
        <dbReference type="Proteomes" id="UP000004625"/>
    </source>
</evidence>
<dbReference type="EMBL" id="AGEY01000032">
    <property type="protein sequence ID" value="EHM00019.1"/>
    <property type="molecule type" value="Genomic_DNA"/>
</dbReference>
<evidence type="ECO:0000256" key="4">
    <source>
        <dbReference type="ARBA" id="ARBA00013036"/>
    </source>
</evidence>
<dbReference type="Proteomes" id="UP000004625">
    <property type="component" value="Unassembled WGS sequence"/>
</dbReference>
<organism evidence="14 15">
    <name type="scientific">Lentilactobacillus parafarraginis F0439</name>
    <dbReference type="NCBI Taxonomy" id="797515"/>
    <lineage>
        <taxon>Bacteria</taxon>
        <taxon>Bacillati</taxon>
        <taxon>Bacillota</taxon>
        <taxon>Bacilli</taxon>
        <taxon>Lactobacillales</taxon>
        <taxon>Lactobacillaceae</taxon>
        <taxon>Lentilactobacillus</taxon>
    </lineage>
</organism>
<keyword evidence="8 12" id="KW-0274">FAD</keyword>
<evidence type="ECO:0000256" key="12">
    <source>
        <dbReference type="HAMAP-Rule" id="MF_00300"/>
    </source>
</evidence>
<dbReference type="AlphaFoldDB" id="G9ZM43"/>
<dbReference type="CDD" id="cd07304">
    <property type="entry name" value="Chorismate_synthase"/>
    <property type="match status" value="1"/>
</dbReference>
<comment type="pathway">
    <text evidence="1 12 13">Metabolic intermediate biosynthesis; chorismate biosynthesis; chorismate from D-erythrose 4-phosphate and phosphoenolpyruvate: step 7/7.</text>
</comment>
<feature type="binding site" evidence="12">
    <location>
        <position position="61"/>
    </location>
    <ligand>
        <name>NADP(+)</name>
        <dbReference type="ChEBI" id="CHEBI:58349"/>
    </ligand>
</feature>
<evidence type="ECO:0000256" key="5">
    <source>
        <dbReference type="ARBA" id="ARBA00022605"/>
    </source>
</evidence>
<dbReference type="Gene3D" id="3.60.150.10">
    <property type="entry name" value="Chorismate synthase AroC"/>
    <property type="match status" value="1"/>
</dbReference>
<dbReference type="HAMAP" id="MF_00300">
    <property type="entry name" value="Chorismate_synth"/>
    <property type="match status" value="1"/>
</dbReference>
<evidence type="ECO:0000313" key="14">
    <source>
        <dbReference type="EMBL" id="EHM00019.1"/>
    </source>
</evidence>
<keyword evidence="9 12" id="KW-0521">NADP</keyword>
<dbReference type="UniPathway" id="UPA00053">
    <property type="reaction ID" value="UER00090"/>
</dbReference>
<keyword evidence="15" id="KW-1185">Reference proteome</keyword>
<feature type="binding site" evidence="12">
    <location>
        <position position="55"/>
    </location>
    <ligand>
        <name>NADP(+)</name>
        <dbReference type="ChEBI" id="CHEBI:58349"/>
    </ligand>
</feature>
<comment type="function">
    <text evidence="12">Catalyzes the anti-1,4-elimination of the C-3 phosphate and the C-6 proR hydrogen from 5-enolpyruvylshikimate-3-phosphate (EPSP) to yield chorismate, which is the branch point compound that serves as the starting substrate for the three terminal pathways of aromatic amino acid biosynthesis. This reaction introduces a second double bond into the aromatic ring system.</text>
</comment>
<evidence type="ECO:0000256" key="2">
    <source>
        <dbReference type="ARBA" id="ARBA00008014"/>
    </source>
</evidence>
<feature type="binding site" evidence="12">
    <location>
        <position position="312"/>
    </location>
    <ligand>
        <name>FMN</name>
        <dbReference type="ChEBI" id="CHEBI:58210"/>
    </ligand>
</feature>
<dbReference type="PROSITE" id="PS00787">
    <property type="entry name" value="CHORISMATE_SYNTHASE_1"/>
    <property type="match status" value="1"/>
</dbReference>
<dbReference type="eggNOG" id="COG0082">
    <property type="taxonomic scope" value="Bacteria"/>
</dbReference>
<dbReference type="InterPro" id="IPR000453">
    <property type="entry name" value="Chorismate_synth"/>
</dbReference>
<dbReference type="PANTHER" id="PTHR21085">
    <property type="entry name" value="CHORISMATE SYNTHASE"/>
    <property type="match status" value="1"/>
</dbReference>
<dbReference type="Pfam" id="PF01264">
    <property type="entry name" value="Chorismate_synt"/>
    <property type="match status" value="1"/>
</dbReference>
<comment type="subunit">
    <text evidence="3 12">Homotetramer.</text>
</comment>
<dbReference type="GO" id="GO:0004107">
    <property type="term" value="F:chorismate synthase activity"/>
    <property type="evidence" value="ECO:0007669"/>
    <property type="project" value="UniProtKB-UniRule"/>
</dbReference>
<gene>
    <name evidence="12" type="primary">aroC</name>
    <name evidence="14" type="ORF">HMPREF9103_00791</name>
</gene>
<keyword evidence="11 12" id="KW-0456">Lyase</keyword>
<protein>
    <recommendedName>
        <fullName evidence="4 12">Chorismate synthase</fullName>
        <shortName evidence="12">CS</shortName>
        <ecNumber evidence="4 12">4.2.3.5</ecNumber>
    </recommendedName>
    <alternativeName>
        <fullName evidence="12">5-enolpyruvylshikimate-3-phosphate phospholyase</fullName>
    </alternativeName>
</protein>
<evidence type="ECO:0000256" key="13">
    <source>
        <dbReference type="RuleBase" id="RU000605"/>
    </source>
</evidence>
<evidence type="ECO:0000256" key="6">
    <source>
        <dbReference type="ARBA" id="ARBA00022630"/>
    </source>
</evidence>
<reference evidence="14 15" key="1">
    <citation type="submission" date="2011-09" db="EMBL/GenBank/DDBJ databases">
        <authorList>
            <person name="Weinstock G."/>
            <person name="Sodergren E."/>
            <person name="Clifton S."/>
            <person name="Fulton L."/>
            <person name="Fulton B."/>
            <person name="Courtney L."/>
            <person name="Fronick C."/>
            <person name="Harrison M."/>
            <person name="Strong C."/>
            <person name="Farmer C."/>
            <person name="Delahaunty K."/>
            <person name="Markovic C."/>
            <person name="Hall O."/>
            <person name="Minx P."/>
            <person name="Tomlinson C."/>
            <person name="Mitreva M."/>
            <person name="Hou S."/>
            <person name="Chen J."/>
            <person name="Wollam A."/>
            <person name="Pepin K.H."/>
            <person name="Johnson M."/>
            <person name="Bhonagiri V."/>
            <person name="Zhang X."/>
            <person name="Suruliraj S."/>
            <person name="Warren W."/>
            <person name="Chinwalla A."/>
            <person name="Mardis E.R."/>
            <person name="Wilson R.K."/>
        </authorList>
    </citation>
    <scope>NUCLEOTIDE SEQUENCE [LARGE SCALE GENOMIC DNA]</scope>
    <source>
        <strain evidence="14 15">F0439</strain>
    </source>
</reference>
<keyword evidence="10 12" id="KW-0057">Aromatic amino acid biosynthesis</keyword>
<dbReference type="InterPro" id="IPR020541">
    <property type="entry name" value="Chorismate_synthase_CS"/>
</dbReference>
<dbReference type="PANTHER" id="PTHR21085:SF0">
    <property type="entry name" value="CHORISMATE SYNTHASE"/>
    <property type="match status" value="1"/>
</dbReference>
<evidence type="ECO:0000256" key="10">
    <source>
        <dbReference type="ARBA" id="ARBA00023141"/>
    </source>
</evidence>
<name>G9ZM43_9LACO</name>
<keyword evidence="5 12" id="KW-0028">Amino-acid biosynthesis</keyword>
<evidence type="ECO:0000256" key="3">
    <source>
        <dbReference type="ARBA" id="ARBA00011881"/>
    </source>
</evidence>
<keyword evidence="6 12" id="KW-0285">Flavoprotein</keyword>
<dbReference type="SUPFAM" id="SSF103263">
    <property type="entry name" value="Chorismate synthase, AroC"/>
    <property type="match status" value="1"/>
</dbReference>
<evidence type="ECO:0000256" key="11">
    <source>
        <dbReference type="ARBA" id="ARBA00023239"/>
    </source>
</evidence>
<feature type="binding site" evidence="12">
    <location>
        <begin position="267"/>
        <end position="268"/>
    </location>
    <ligand>
        <name>FMN</name>
        <dbReference type="ChEBI" id="CHEBI:58210"/>
    </ligand>
</feature>
<evidence type="ECO:0000256" key="7">
    <source>
        <dbReference type="ARBA" id="ARBA00022643"/>
    </source>
</evidence>
<dbReference type="STRING" id="797515.HMPREF9103_00791"/>
<comment type="caution">
    <text evidence="14">The sequence shown here is derived from an EMBL/GenBank/DDBJ whole genome shotgun (WGS) entry which is preliminary data.</text>
</comment>
<feature type="binding site" evidence="12">
    <location>
        <begin position="327"/>
        <end position="331"/>
    </location>
    <ligand>
        <name>FMN</name>
        <dbReference type="ChEBI" id="CHEBI:58210"/>
    </ligand>
</feature>
<evidence type="ECO:0000256" key="1">
    <source>
        <dbReference type="ARBA" id="ARBA00005044"/>
    </source>
</evidence>
<dbReference type="NCBIfam" id="TIGR00033">
    <property type="entry name" value="aroC"/>
    <property type="match status" value="1"/>
</dbReference>
<dbReference type="GO" id="GO:0010181">
    <property type="term" value="F:FMN binding"/>
    <property type="evidence" value="ECO:0007669"/>
    <property type="project" value="TreeGrafter"/>
</dbReference>
<dbReference type="GO" id="GO:0009423">
    <property type="term" value="P:chorismate biosynthetic process"/>
    <property type="evidence" value="ECO:0007669"/>
    <property type="project" value="UniProtKB-UniRule"/>
</dbReference>
<dbReference type="FunFam" id="3.60.150.10:FF:000002">
    <property type="entry name" value="Chorismate synthase"/>
    <property type="match status" value="1"/>
</dbReference>
<dbReference type="NCBIfam" id="NF003793">
    <property type="entry name" value="PRK05382.1"/>
    <property type="match status" value="1"/>
</dbReference>
<dbReference type="InterPro" id="IPR035904">
    <property type="entry name" value="Chorismate_synth_AroC_sf"/>
</dbReference>
<dbReference type="PATRIC" id="fig|797515.3.peg.739"/>
<proteinExistence type="inferred from homology"/>
<evidence type="ECO:0000256" key="8">
    <source>
        <dbReference type="ARBA" id="ARBA00022827"/>
    </source>
</evidence>
<sequence length="404" mass="44190">MSLKHHERPNQGGNILLNYLTAGESHGPQLTGIIEGIPSGLHLDIDEINNQLKKRQGGYGRGNRQKIEHDQVTIVGGVRHGITLGSPVALVVNNRDHAHWNEIMDPVTPETPENTLRKVERPRPGHADLVGGMKYRHHDLRNVLERSSARETAIRVAIGAVCKQLLEQVGIRTAGYVQQIGPVSTDDQLELEVTKIENEIANNDLRIVDQTKVDEIHDLIDKTRKDGDTLGGIIRVVVDNVPAGLGSYISWDTKLDAKIAAAVVGVNAMKGVEIGDGFKAATSFGSQVMDEIDWNKDDGFFRNTDHLGGFEGGMTNGMPIIVKAAMKPIPTLYKPLQSVDVNTKAVKKANVERSDTTAIVPASIVIESVVAIELAKALTDKFDADNVSRLQEQVAAYRDEIKHY</sequence>
<comment type="similarity">
    <text evidence="2 12 13">Belongs to the chorismate synthase family.</text>
</comment>
<evidence type="ECO:0000256" key="9">
    <source>
        <dbReference type="ARBA" id="ARBA00022857"/>
    </source>
</evidence>
<dbReference type="GO" id="GO:0005829">
    <property type="term" value="C:cytosol"/>
    <property type="evidence" value="ECO:0007669"/>
    <property type="project" value="TreeGrafter"/>
</dbReference>
<dbReference type="GO" id="GO:0009073">
    <property type="term" value="P:aromatic amino acid family biosynthetic process"/>
    <property type="evidence" value="ECO:0007669"/>
    <property type="project" value="UniProtKB-KW"/>
</dbReference>
<feature type="binding site" evidence="12">
    <location>
        <position position="353"/>
    </location>
    <ligand>
        <name>FMN</name>
        <dbReference type="ChEBI" id="CHEBI:58210"/>
    </ligand>
</feature>
<comment type="cofactor">
    <cofactor evidence="12 13">
        <name>FMNH2</name>
        <dbReference type="ChEBI" id="CHEBI:57618"/>
    </cofactor>
    <text evidence="12 13">Reduced FMN (FMNH(2)).</text>
</comment>
<accession>G9ZM43</accession>
<dbReference type="PIRSF" id="PIRSF001456">
    <property type="entry name" value="Chorismate_synth"/>
    <property type="match status" value="1"/>
</dbReference>
<feature type="binding site" evidence="12">
    <location>
        <begin position="146"/>
        <end position="148"/>
    </location>
    <ligand>
        <name>FMN</name>
        <dbReference type="ChEBI" id="CHEBI:58210"/>
    </ligand>
</feature>
<keyword evidence="7 12" id="KW-0288">FMN</keyword>
<dbReference type="HOGENOM" id="CLU_034547_2_0_9"/>